<dbReference type="Proteomes" id="UP000001745">
    <property type="component" value="Unassembled WGS sequence"/>
</dbReference>
<protein>
    <submittedName>
        <fullName evidence="2">Uncharacterized protein</fullName>
    </submittedName>
</protein>
<dbReference type="InParanoid" id="B8M298"/>
<proteinExistence type="predicted"/>
<dbReference type="AlphaFoldDB" id="B8M298"/>
<reference evidence="3" key="1">
    <citation type="journal article" date="2015" name="Genome Announc.">
        <title>Genome sequence of the AIDS-associated pathogen Penicillium marneffei (ATCC18224) and its near taxonomic relative Talaromyces stipitatus (ATCC10500).</title>
        <authorList>
            <person name="Nierman W.C."/>
            <person name="Fedorova-Abrams N.D."/>
            <person name="Andrianopoulos A."/>
        </authorList>
    </citation>
    <scope>NUCLEOTIDE SEQUENCE [LARGE SCALE GENOMIC DNA]</scope>
    <source>
        <strain evidence="3">ATCC 10500 / CBS 375.48 / QM 6759 / NRRL 1006</strain>
    </source>
</reference>
<evidence type="ECO:0000313" key="3">
    <source>
        <dbReference type="Proteomes" id="UP000001745"/>
    </source>
</evidence>
<dbReference type="GeneID" id="8101090"/>
<evidence type="ECO:0000313" key="2">
    <source>
        <dbReference type="EMBL" id="EED21562.1"/>
    </source>
</evidence>
<gene>
    <name evidence="2" type="ORF">TSTA_087980</name>
</gene>
<organism evidence="2 3">
    <name type="scientific">Talaromyces stipitatus (strain ATCC 10500 / CBS 375.48 / QM 6759 / NRRL 1006)</name>
    <name type="common">Penicillium stipitatum</name>
    <dbReference type="NCBI Taxonomy" id="441959"/>
    <lineage>
        <taxon>Eukaryota</taxon>
        <taxon>Fungi</taxon>
        <taxon>Dikarya</taxon>
        <taxon>Ascomycota</taxon>
        <taxon>Pezizomycotina</taxon>
        <taxon>Eurotiomycetes</taxon>
        <taxon>Eurotiomycetidae</taxon>
        <taxon>Eurotiales</taxon>
        <taxon>Trichocomaceae</taxon>
        <taxon>Talaromyces</taxon>
        <taxon>Talaromyces sect. Talaromyces</taxon>
    </lineage>
</organism>
<feature type="region of interest" description="Disordered" evidence="1">
    <location>
        <begin position="95"/>
        <end position="133"/>
    </location>
</feature>
<dbReference type="OrthoDB" id="448455at2759"/>
<sequence>MVGHAIDRVTQDPDIPQEYFQEMLSWIACAERPLTLGELQTAMSTMPSSDSQVDPIDWNDWPDFETDLRTTFGSLVTLIRADGKTAETLQSGFSERKVKEYGEDEDEASVDADGASADSEELRVVDLPDFRSQ</sequence>
<name>B8M298_TALSN</name>
<keyword evidence="3" id="KW-1185">Reference proteome</keyword>
<accession>B8M298</accession>
<dbReference type="RefSeq" id="XP_002478525.1">
    <property type="nucleotide sequence ID" value="XM_002478480.1"/>
</dbReference>
<feature type="compositionally biased region" description="Basic and acidic residues" evidence="1">
    <location>
        <begin position="120"/>
        <end position="133"/>
    </location>
</feature>
<evidence type="ECO:0000256" key="1">
    <source>
        <dbReference type="SAM" id="MobiDB-lite"/>
    </source>
</evidence>
<dbReference type="VEuPathDB" id="FungiDB:TSTA_087980"/>
<dbReference type="HOGENOM" id="CLU_1908101_0_0_1"/>
<dbReference type="EMBL" id="EQ962653">
    <property type="protein sequence ID" value="EED21562.1"/>
    <property type="molecule type" value="Genomic_DNA"/>
</dbReference>